<feature type="transmembrane region" description="Helical" evidence="5">
    <location>
        <begin position="242"/>
        <end position="263"/>
    </location>
</feature>
<dbReference type="Gene3D" id="1.20.1740.10">
    <property type="entry name" value="Amino acid/polyamine transporter I"/>
    <property type="match status" value="1"/>
</dbReference>
<evidence type="ECO:0000256" key="2">
    <source>
        <dbReference type="ARBA" id="ARBA00022692"/>
    </source>
</evidence>
<feature type="transmembrane region" description="Helical" evidence="5">
    <location>
        <begin position="324"/>
        <end position="346"/>
    </location>
</feature>
<dbReference type="GO" id="GO:0055085">
    <property type="term" value="P:transmembrane transport"/>
    <property type="evidence" value="ECO:0007669"/>
    <property type="project" value="InterPro"/>
</dbReference>
<dbReference type="InterPro" id="IPR050367">
    <property type="entry name" value="APC_superfamily"/>
</dbReference>
<evidence type="ECO:0000256" key="3">
    <source>
        <dbReference type="ARBA" id="ARBA00022989"/>
    </source>
</evidence>
<keyword evidence="8" id="KW-1185">Reference proteome</keyword>
<sequence>MRALSKAIRQAEPLAGLEDSPFRALRRTRARTIDVVAQSVAAAAPAGVLAFHTGAMGDGPYGLVELAVAVPLMLAVGVVLGVFTRRLASTGAVYTFVARGLGARAGIAAGALLAIGYLAVGSSTLLIGGRRLADLVASDRPDVAAVVIIVLTGCGIAALSIGGLRMTTRMLLVFEVGAVATVLAVTAIAVAQSPSGVVQPHWLGEPEAASAVVSVVLGFVGFESGAALGAESRRPHATVPRGVMISIVAIAAVLLAGSVGHLALRSPGSLADAPATRAVLQAIIGVSFLACALAMTTASARLVLAMSREGVLPAALGRVSRRGVPWSASLVLVVPVVTIPCAAVLASVETEFESGANILGPLGFLAAYVLLCAASVAFLVRIGEATPRMVVLASSTGAAQAALLVAWACAMWAREPVAVAVGLSVCLIVVVSAVVLVARTPRLRARVGVYDWVESADAIAGGAR</sequence>
<dbReference type="RefSeq" id="WP_156242076.1">
    <property type="nucleotide sequence ID" value="NZ_BAAAZL010000004.1"/>
</dbReference>
<dbReference type="OrthoDB" id="3790922at2"/>
<feature type="domain" description="Amino acid permease/ SLC12A" evidence="6">
    <location>
        <begin position="36"/>
        <end position="354"/>
    </location>
</feature>
<feature type="transmembrane region" description="Helical" evidence="5">
    <location>
        <begin position="171"/>
        <end position="191"/>
    </location>
</feature>
<feature type="transmembrane region" description="Helical" evidence="5">
    <location>
        <begin position="419"/>
        <end position="438"/>
    </location>
</feature>
<name>A0A6I6DRM7_9MICO</name>
<evidence type="ECO:0000259" key="6">
    <source>
        <dbReference type="Pfam" id="PF00324"/>
    </source>
</evidence>
<dbReference type="PIRSF" id="PIRSF006060">
    <property type="entry name" value="AA_transporter"/>
    <property type="match status" value="1"/>
</dbReference>
<feature type="transmembrane region" description="Helical" evidence="5">
    <location>
        <begin position="61"/>
        <end position="84"/>
    </location>
</feature>
<protein>
    <submittedName>
        <fullName evidence="7">APC family permease</fullName>
    </submittedName>
</protein>
<keyword evidence="3 5" id="KW-1133">Transmembrane helix</keyword>
<keyword evidence="4 5" id="KW-0472">Membrane</keyword>
<evidence type="ECO:0000256" key="4">
    <source>
        <dbReference type="ARBA" id="ARBA00023136"/>
    </source>
</evidence>
<feature type="transmembrane region" description="Helical" evidence="5">
    <location>
        <begin position="105"/>
        <end position="128"/>
    </location>
</feature>
<gene>
    <name evidence="7" type="ORF">D7D94_07815</name>
</gene>
<feature type="transmembrane region" description="Helical" evidence="5">
    <location>
        <begin position="35"/>
        <end position="55"/>
    </location>
</feature>
<keyword evidence="2 5" id="KW-0812">Transmembrane</keyword>
<evidence type="ECO:0000313" key="8">
    <source>
        <dbReference type="Proteomes" id="UP000422989"/>
    </source>
</evidence>
<feature type="transmembrane region" description="Helical" evidence="5">
    <location>
        <begin position="283"/>
        <end position="304"/>
    </location>
</feature>
<accession>A0A6I6DRM7</accession>
<dbReference type="Pfam" id="PF00324">
    <property type="entry name" value="AA_permease"/>
    <property type="match status" value="1"/>
</dbReference>
<dbReference type="InterPro" id="IPR004841">
    <property type="entry name" value="AA-permease/SLC12A_dom"/>
</dbReference>
<dbReference type="Proteomes" id="UP000422989">
    <property type="component" value="Chromosome"/>
</dbReference>
<dbReference type="KEGG" id="moj:D7D94_07815"/>
<comment type="subcellular location">
    <subcellularLocation>
        <location evidence="1">Membrane</location>
        <topology evidence="1">Multi-pass membrane protein</topology>
    </subcellularLocation>
</comment>
<dbReference type="GO" id="GO:0016020">
    <property type="term" value="C:membrane"/>
    <property type="evidence" value="ECO:0007669"/>
    <property type="project" value="UniProtKB-SubCell"/>
</dbReference>
<feature type="transmembrane region" description="Helical" evidence="5">
    <location>
        <begin position="143"/>
        <end position="164"/>
    </location>
</feature>
<feature type="transmembrane region" description="Helical" evidence="5">
    <location>
        <begin position="211"/>
        <end position="230"/>
    </location>
</feature>
<dbReference type="PANTHER" id="PTHR42770:SF16">
    <property type="entry name" value="AMINO ACID PERMEASE"/>
    <property type="match status" value="1"/>
</dbReference>
<feature type="transmembrane region" description="Helical" evidence="5">
    <location>
        <begin position="358"/>
        <end position="380"/>
    </location>
</feature>
<proteinExistence type="predicted"/>
<reference evidence="7 8" key="1">
    <citation type="submission" date="2018-09" db="EMBL/GenBank/DDBJ databases">
        <title>Whole genome sequencing of Microbacterium oryzae strain MB-10T.</title>
        <authorList>
            <person name="Das S.K."/>
        </authorList>
    </citation>
    <scope>NUCLEOTIDE SEQUENCE [LARGE SCALE GENOMIC DNA]</scope>
    <source>
        <strain evidence="7 8">MB-10</strain>
    </source>
</reference>
<organism evidence="7 8">
    <name type="scientific">Microbacterium oryzae</name>
    <dbReference type="NCBI Taxonomy" id="743009"/>
    <lineage>
        <taxon>Bacteria</taxon>
        <taxon>Bacillati</taxon>
        <taxon>Actinomycetota</taxon>
        <taxon>Actinomycetes</taxon>
        <taxon>Micrococcales</taxon>
        <taxon>Microbacteriaceae</taxon>
        <taxon>Microbacterium</taxon>
    </lineage>
</organism>
<evidence type="ECO:0000256" key="5">
    <source>
        <dbReference type="SAM" id="Phobius"/>
    </source>
</evidence>
<dbReference type="EMBL" id="CP032550">
    <property type="protein sequence ID" value="QGU27582.1"/>
    <property type="molecule type" value="Genomic_DNA"/>
</dbReference>
<dbReference type="AlphaFoldDB" id="A0A6I6DRM7"/>
<feature type="transmembrane region" description="Helical" evidence="5">
    <location>
        <begin position="392"/>
        <end position="413"/>
    </location>
</feature>
<evidence type="ECO:0000256" key="1">
    <source>
        <dbReference type="ARBA" id="ARBA00004141"/>
    </source>
</evidence>
<evidence type="ECO:0000313" key="7">
    <source>
        <dbReference type="EMBL" id="QGU27582.1"/>
    </source>
</evidence>
<dbReference type="PANTHER" id="PTHR42770">
    <property type="entry name" value="AMINO ACID TRANSPORTER-RELATED"/>
    <property type="match status" value="1"/>
</dbReference>